<dbReference type="PANTHER" id="PTHR10491">
    <property type="entry name" value="DTDP-4-DEHYDRORHAMNOSE REDUCTASE"/>
    <property type="match status" value="1"/>
</dbReference>
<feature type="domain" description="RmlD-like substrate binding" evidence="7">
    <location>
        <begin position="6"/>
        <end position="256"/>
    </location>
</feature>
<evidence type="ECO:0000259" key="7">
    <source>
        <dbReference type="Pfam" id="PF04321"/>
    </source>
</evidence>
<evidence type="ECO:0000256" key="6">
    <source>
        <dbReference type="RuleBase" id="RU364082"/>
    </source>
</evidence>
<protein>
    <recommendedName>
        <fullName evidence="4 6">dTDP-4-dehydrorhamnose reductase</fullName>
        <ecNumber evidence="3 6">1.1.1.133</ecNumber>
    </recommendedName>
</protein>
<evidence type="ECO:0000256" key="2">
    <source>
        <dbReference type="ARBA" id="ARBA00010944"/>
    </source>
</evidence>
<reference evidence="8 9" key="1">
    <citation type="submission" date="2024-05" db="EMBL/GenBank/DDBJ databases">
        <title>Roseateles sp. DJS-2-20 16S ribosomal RNA gene Genome sequencing and assembly.</title>
        <authorList>
            <person name="Woo H."/>
        </authorList>
    </citation>
    <scope>NUCLEOTIDE SEQUENCE [LARGE SCALE GENOMIC DNA]</scope>
    <source>
        <strain evidence="8 9">DJS-2-20</strain>
    </source>
</reference>
<dbReference type="InterPro" id="IPR036291">
    <property type="entry name" value="NAD(P)-bd_dom_sf"/>
</dbReference>
<dbReference type="Gene3D" id="3.40.50.720">
    <property type="entry name" value="NAD(P)-binding Rossmann-like Domain"/>
    <property type="match status" value="1"/>
</dbReference>
<keyword evidence="6" id="KW-0560">Oxidoreductase</keyword>
<comment type="catalytic activity">
    <reaction evidence="5 6">
        <text>dTDP-beta-L-rhamnose + NADP(+) = dTDP-4-dehydro-beta-L-rhamnose + NADPH + H(+)</text>
        <dbReference type="Rhea" id="RHEA:21796"/>
        <dbReference type="ChEBI" id="CHEBI:15378"/>
        <dbReference type="ChEBI" id="CHEBI:57510"/>
        <dbReference type="ChEBI" id="CHEBI:57783"/>
        <dbReference type="ChEBI" id="CHEBI:58349"/>
        <dbReference type="ChEBI" id="CHEBI:62830"/>
        <dbReference type="EC" id="1.1.1.133"/>
    </reaction>
</comment>
<dbReference type="SUPFAM" id="SSF51735">
    <property type="entry name" value="NAD(P)-binding Rossmann-fold domains"/>
    <property type="match status" value="1"/>
</dbReference>
<keyword evidence="6" id="KW-0521">NADP</keyword>
<comment type="function">
    <text evidence="6">Catalyzes the reduction of dTDP-6-deoxy-L-lyxo-4-hexulose to yield dTDP-L-rhamnose.</text>
</comment>
<gene>
    <name evidence="8" type="ORF">ABDJ85_17715</name>
</gene>
<evidence type="ECO:0000256" key="3">
    <source>
        <dbReference type="ARBA" id="ARBA00012929"/>
    </source>
</evidence>
<comment type="caution">
    <text evidence="8">The sequence shown here is derived from an EMBL/GenBank/DDBJ whole genome shotgun (WGS) entry which is preliminary data.</text>
</comment>
<comment type="pathway">
    <text evidence="1 6">Carbohydrate biosynthesis; dTDP-L-rhamnose biosynthesis.</text>
</comment>
<dbReference type="EC" id="1.1.1.133" evidence="3 6"/>
<dbReference type="CDD" id="cd05254">
    <property type="entry name" value="dTDP_HR_like_SDR_e"/>
    <property type="match status" value="1"/>
</dbReference>
<keyword evidence="9" id="KW-1185">Reference proteome</keyword>
<evidence type="ECO:0000313" key="9">
    <source>
        <dbReference type="Proteomes" id="UP001495147"/>
    </source>
</evidence>
<name>A0ABV0G6G1_9BURK</name>
<comment type="similarity">
    <text evidence="2 6">Belongs to the dTDP-4-dehydrorhamnose reductase family.</text>
</comment>
<sequence>MSEPTLLVMGANGMLGHVVLRWFASRGAHRVVGTVRTEAAAEPLRAQCPQAEIRVGVDATKMSGLRALFAEVKPTAVINCVGMVKQLAGADSPATAIPVNAMLPHRLSRLCGDTGVRLVHISTDCVFSGSRGRYTEGDTPDAEDLYGRTKLMGEVEAPHAVTLRTSIIGPELNSTHALLGWFLASKGTVPGFSNAIFSALPTVELARVIDEHVLARPELQGIYHVVGPSINKCDLLKLVAKVYRSDTQVSEEPNPVVDRSLDGRRFEAATGYRSADWPALLEGMRAFG</sequence>
<evidence type="ECO:0000256" key="4">
    <source>
        <dbReference type="ARBA" id="ARBA00017099"/>
    </source>
</evidence>
<evidence type="ECO:0000313" key="8">
    <source>
        <dbReference type="EMBL" id="MEO3693312.1"/>
    </source>
</evidence>
<evidence type="ECO:0000256" key="1">
    <source>
        <dbReference type="ARBA" id="ARBA00004781"/>
    </source>
</evidence>
<dbReference type="EMBL" id="JBDPZD010000006">
    <property type="protein sequence ID" value="MEO3693312.1"/>
    <property type="molecule type" value="Genomic_DNA"/>
</dbReference>
<comment type="cofactor">
    <cofactor evidence="6">
        <name>Mg(2+)</name>
        <dbReference type="ChEBI" id="CHEBI:18420"/>
    </cofactor>
    <text evidence="6">Binds 1 Mg(2+) ion per monomer.</text>
</comment>
<evidence type="ECO:0000256" key="5">
    <source>
        <dbReference type="ARBA" id="ARBA00048200"/>
    </source>
</evidence>
<dbReference type="Pfam" id="PF04321">
    <property type="entry name" value="RmlD_sub_bind"/>
    <property type="match status" value="1"/>
</dbReference>
<dbReference type="InterPro" id="IPR005913">
    <property type="entry name" value="dTDP_dehydrorham_reduct"/>
</dbReference>
<accession>A0ABV0G6G1</accession>
<dbReference type="PANTHER" id="PTHR10491:SF4">
    <property type="entry name" value="METHIONINE ADENOSYLTRANSFERASE 2 SUBUNIT BETA"/>
    <property type="match status" value="1"/>
</dbReference>
<dbReference type="RefSeq" id="WP_347706122.1">
    <property type="nucleotide sequence ID" value="NZ_JBDPZD010000006.1"/>
</dbReference>
<dbReference type="InterPro" id="IPR029903">
    <property type="entry name" value="RmlD-like-bd"/>
</dbReference>
<dbReference type="Proteomes" id="UP001495147">
    <property type="component" value="Unassembled WGS sequence"/>
</dbReference>
<organism evidence="8 9">
    <name type="scientific">Roseateles paludis</name>
    <dbReference type="NCBI Taxonomy" id="3145238"/>
    <lineage>
        <taxon>Bacteria</taxon>
        <taxon>Pseudomonadati</taxon>
        <taxon>Pseudomonadota</taxon>
        <taxon>Betaproteobacteria</taxon>
        <taxon>Burkholderiales</taxon>
        <taxon>Sphaerotilaceae</taxon>
        <taxon>Roseateles</taxon>
    </lineage>
</organism>
<proteinExistence type="inferred from homology"/>